<dbReference type="GO" id="GO:0000775">
    <property type="term" value="C:chromosome, centromeric region"/>
    <property type="evidence" value="ECO:0007669"/>
    <property type="project" value="UniProtKB-SubCell"/>
</dbReference>
<keyword evidence="7" id="KW-0137">Centromere</keyword>
<feature type="region of interest" description="Disordered" evidence="8">
    <location>
        <begin position="1"/>
        <end position="61"/>
    </location>
</feature>
<protein>
    <recommendedName>
        <fullName evidence="4">Centromere protein Q</fullName>
    </recommendedName>
</protein>
<dbReference type="EMBL" id="AFYH01207796">
    <property type="status" value="NOT_ANNOTATED_CDS"/>
    <property type="molecule type" value="Genomic_DNA"/>
</dbReference>
<evidence type="ECO:0000313" key="10">
    <source>
        <dbReference type="Proteomes" id="UP000008672"/>
    </source>
</evidence>
<evidence type="ECO:0000256" key="6">
    <source>
        <dbReference type="ARBA" id="ARBA00023242"/>
    </source>
</evidence>
<dbReference type="Proteomes" id="UP000008672">
    <property type="component" value="Unassembled WGS sequence"/>
</dbReference>
<evidence type="ECO:0000256" key="5">
    <source>
        <dbReference type="ARBA" id="ARBA00022454"/>
    </source>
</evidence>
<sequence>MDAVGKKKDKKQGKMHGQKRKNTTRHVESLPPAPKRQRKRAEPHSEASGEAPRNGRKVKVSSGKVAQWIHLPQSTRDYLGLVIDSSVLSILSQKMPAADQVQTHLILLKKKLLACCSQLKVPPGTLGNLKALRRAHSAERQRLDVTEESLASLQV</sequence>
<dbReference type="EMBL" id="AFYH01207794">
    <property type="status" value="NOT_ANNOTATED_CDS"/>
    <property type="molecule type" value="Genomic_DNA"/>
</dbReference>
<dbReference type="GO" id="GO:0005634">
    <property type="term" value="C:nucleus"/>
    <property type="evidence" value="ECO:0007669"/>
    <property type="project" value="UniProtKB-SubCell"/>
</dbReference>
<dbReference type="HOGENOM" id="CLU_1694914_0_0_1"/>
<dbReference type="InterPro" id="IPR025212">
    <property type="entry name" value="CAD_CENP-Q"/>
</dbReference>
<dbReference type="FunCoup" id="M3XH64">
    <property type="interactions" value="2616"/>
</dbReference>
<accession>M3XH64</accession>
<comment type="subcellular location">
    <subcellularLocation>
        <location evidence="2">Chromosome</location>
        <location evidence="2">Centromere</location>
    </subcellularLocation>
    <subcellularLocation>
        <location evidence="1">Nucleus</location>
    </subcellularLocation>
</comment>
<gene>
    <name evidence="9" type="primary">LOC102347932</name>
</gene>
<reference evidence="9" key="3">
    <citation type="submission" date="2025-09" db="UniProtKB">
        <authorList>
            <consortium name="Ensembl"/>
        </authorList>
    </citation>
    <scope>IDENTIFICATION</scope>
</reference>
<evidence type="ECO:0000313" key="9">
    <source>
        <dbReference type="Ensembl" id="ENSLACP00000022070.1"/>
    </source>
</evidence>
<proteinExistence type="inferred from homology"/>
<reference evidence="9" key="2">
    <citation type="submission" date="2025-08" db="UniProtKB">
        <authorList>
            <consortium name="Ensembl"/>
        </authorList>
    </citation>
    <scope>IDENTIFICATION</scope>
</reference>
<dbReference type="EMBL" id="AFYH01207795">
    <property type="status" value="NOT_ANNOTATED_CDS"/>
    <property type="molecule type" value="Genomic_DNA"/>
</dbReference>
<evidence type="ECO:0000256" key="8">
    <source>
        <dbReference type="SAM" id="MobiDB-lite"/>
    </source>
</evidence>
<organism evidence="9 10">
    <name type="scientific">Latimeria chalumnae</name>
    <name type="common">Coelacanth</name>
    <dbReference type="NCBI Taxonomy" id="7897"/>
    <lineage>
        <taxon>Eukaryota</taxon>
        <taxon>Metazoa</taxon>
        <taxon>Chordata</taxon>
        <taxon>Craniata</taxon>
        <taxon>Vertebrata</taxon>
        <taxon>Euteleostomi</taxon>
        <taxon>Coelacanthiformes</taxon>
        <taxon>Coelacanthidae</taxon>
        <taxon>Latimeria</taxon>
    </lineage>
</organism>
<dbReference type="PANTHER" id="PTHR31345:SF3">
    <property type="entry name" value="CENTROMERE PROTEIN Q"/>
    <property type="match status" value="1"/>
</dbReference>
<feature type="compositionally biased region" description="Basic residues" evidence="8">
    <location>
        <begin position="7"/>
        <end position="24"/>
    </location>
</feature>
<evidence type="ECO:0000256" key="2">
    <source>
        <dbReference type="ARBA" id="ARBA00004584"/>
    </source>
</evidence>
<dbReference type="Ensembl" id="ENSLACT00000026584.1">
    <property type="protein sequence ID" value="ENSLACP00000022070.1"/>
    <property type="gene ID" value="ENSLACG00000022381.1"/>
</dbReference>
<keyword evidence="5" id="KW-0158">Chromosome</keyword>
<comment type="similarity">
    <text evidence="3">Belongs to the CENP-Q/OKP1 family.</text>
</comment>
<name>M3XH64_LATCH</name>
<evidence type="ECO:0000256" key="7">
    <source>
        <dbReference type="ARBA" id="ARBA00023328"/>
    </source>
</evidence>
<evidence type="ECO:0000256" key="4">
    <source>
        <dbReference type="ARBA" id="ARBA00016397"/>
    </source>
</evidence>
<dbReference type="AlphaFoldDB" id="M3XH64"/>
<reference evidence="10" key="1">
    <citation type="submission" date="2011-08" db="EMBL/GenBank/DDBJ databases">
        <title>The draft genome of Latimeria chalumnae.</title>
        <authorList>
            <person name="Di Palma F."/>
            <person name="Alfoldi J."/>
            <person name="Johnson J."/>
            <person name="Berlin A."/>
            <person name="Gnerre S."/>
            <person name="Jaffe D."/>
            <person name="MacCallum I."/>
            <person name="Young S."/>
            <person name="Walker B.J."/>
            <person name="Lander E."/>
            <person name="Lindblad-Toh K."/>
        </authorList>
    </citation>
    <scope>NUCLEOTIDE SEQUENCE [LARGE SCALE GENOMIC DNA]</scope>
    <source>
        <strain evidence="10">Wild caught</strain>
    </source>
</reference>
<dbReference type="PANTHER" id="PTHR31345">
    <property type="entry name" value="CENTROMERE PROTEIN Q"/>
    <property type="match status" value="1"/>
</dbReference>
<keyword evidence="6" id="KW-0539">Nucleus</keyword>
<evidence type="ECO:0000256" key="3">
    <source>
        <dbReference type="ARBA" id="ARBA00008191"/>
    </source>
</evidence>
<dbReference type="InParanoid" id="M3XH64"/>
<evidence type="ECO:0000256" key="1">
    <source>
        <dbReference type="ARBA" id="ARBA00004123"/>
    </source>
</evidence>
<dbReference type="STRING" id="7897.ENSLACP00000022070"/>
<keyword evidence="10" id="KW-1185">Reference proteome</keyword>